<dbReference type="eggNOG" id="KOG3252">
    <property type="taxonomic scope" value="Eukaryota"/>
</dbReference>
<accession>A0A024TBC0</accession>
<feature type="domain" description="PCI" evidence="5">
    <location>
        <begin position="48"/>
        <end position="208"/>
    </location>
</feature>
<dbReference type="PANTHER" id="PTHR13022">
    <property type="entry name" value="EUKARYOTIC TRANSLATION INITIATION FACTOR 3 SUBUNIT 11"/>
    <property type="match status" value="1"/>
</dbReference>
<dbReference type="GO" id="GO:0006446">
    <property type="term" value="P:regulation of translational initiation"/>
    <property type="evidence" value="ECO:0007669"/>
    <property type="project" value="InterPro"/>
</dbReference>
<dbReference type="RefSeq" id="XP_008880146.1">
    <property type="nucleotide sequence ID" value="XM_008881924.1"/>
</dbReference>
<dbReference type="PANTHER" id="PTHR13022:SF0">
    <property type="entry name" value="EUKARYOTIC TRANSLATION INITIATION FACTOR 3 SUBUNIT K"/>
    <property type="match status" value="1"/>
</dbReference>
<reference evidence="6" key="1">
    <citation type="submission" date="2013-12" db="EMBL/GenBank/DDBJ databases">
        <title>The Genome Sequence of Aphanomyces invadans NJM9701.</title>
        <authorList>
            <consortium name="The Broad Institute Genomics Platform"/>
            <person name="Russ C."/>
            <person name="Tyler B."/>
            <person name="van West P."/>
            <person name="Dieguez-Uribeondo J."/>
            <person name="Young S.K."/>
            <person name="Zeng Q."/>
            <person name="Gargeya S."/>
            <person name="Fitzgerald M."/>
            <person name="Abouelleil A."/>
            <person name="Alvarado L."/>
            <person name="Chapman S.B."/>
            <person name="Gainer-Dewar J."/>
            <person name="Goldberg J."/>
            <person name="Griggs A."/>
            <person name="Gujja S."/>
            <person name="Hansen M."/>
            <person name="Howarth C."/>
            <person name="Imamovic A."/>
            <person name="Ireland A."/>
            <person name="Larimer J."/>
            <person name="McCowan C."/>
            <person name="Murphy C."/>
            <person name="Pearson M."/>
            <person name="Poon T.W."/>
            <person name="Priest M."/>
            <person name="Roberts A."/>
            <person name="Saif S."/>
            <person name="Shea T."/>
            <person name="Sykes S."/>
            <person name="Wortman J."/>
            <person name="Nusbaum C."/>
            <person name="Birren B."/>
        </authorList>
    </citation>
    <scope>NUCLEOTIDE SEQUENCE [LARGE SCALE GENOMIC DNA]</scope>
    <source>
        <strain evidence="6">NJM9701</strain>
    </source>
</reference>
<dbReference type="Gene3D" id="1.25.40.250">
    <property type="entry name" value="ARM repeat, domain 1"/>
    <property type="match status" value="1"/>
</dbReference>
<organism evidence="6">
    <name type="scientific">Aphanomyces invadans</name>
    <dbReference type="NCBI Taxonomy" id="157072"/>
    <lineage>
        <taxon>Eukaryota</taxon>
        <taxon>Sar</taxon>
        <taxon>Stramenopiles</taxon>
        <taxon>Oomycota</taxon>
        <taxon>Saprolegniomycetes</taxon>
        <taxon>Saprolegniales</taxon>
        <taxon>Verrucalvaceae</taxon>
        <taxon>Aphanomyces</taxon>
    </lineage>
</organism>
<keyword evidence="3 4" id="KW-0648">Protein biosynthesis</keyword>
<evidence type="ECO:0000259" key="5">
    <source>
        <dbReference type="PROSITE" id="PS50250"/>
    </source>
</evidence>
<proteinExistence type="inferred from homology"/>
<evidence type="ECO:0000256" key="4">
    <source>
        <dbReference type="HAMAP-Rule" id="MF_03010"/>
    </source>
</evidence>
<gene>
    <name evidence="6" type="ORF">H310_14129</name>
</gene>
<dbReference type="AlphaFoldDB" id="A0A024TBC0"/>
<evidence type="ECO:0000256" key="3">
    <source>
        <dbReference type="ARBA" id="ARBA00022917"/>
    </source>
</evidence>
<evidence type="ECO:0000256" key="1">
    <source>
        <dbReference type="ARBA" id="ARBA00022490"/>
    </source>
</evidence>
<comment type="function">
    <text evidence="4">Component of the eukaryotic translation initiation factor 3 (eIF-3) complex, which is involved in protein synthesis of a specialized repertoire of mRNAs and, together with other initiation factors, stimulates binding of mRNA and methionyl-tRNAi to the 40S ribosome. The eIF-3 complex specifically targets and initiates translation of a subset of mRNAs involved in cell proliferation.</text>
</comment>
<dbReference type="Gene3D" id="1.10.10.10">
    <property type="entry name" value="Winged helix-like DNA-binding domain superfamily/Winged helix DNA-binding domain"/>
    <property type="match status" value="1"/>
</dbReference>
<dbReference type="GO" id="GO:0016282">
    <property type="term" value="C:eukaryotic 43S preinitiation complex"/>
    <property type="evidence" value="ECO:0007669"/>
    <property type="project" value="UniProtKB-UniRule"/>
</dbReference>
<dbReference type="GO" id="GO:0033290">
    <property type="term" value="C:eukaryotic 48S preinitiation complex"/>
    <property type="evidence" value="ECO:0007669"/>
    <property type="project" value="UniProtKB-UniRule"/>
</dbReference>
<dbReference type="InterPro" id="IPR016024">
    <property type="entry name" value="ARM-type_fold"/>
</dbReference>
<dbReference type="GO" id="GO:0003723">
    <property type="term" value="F:RNA binding"/>
    <property type="evidence" value="ECO:0007669"/>
    <property type="project" value="UniProtKB-UniRule"/>
</dbReference>
<comment type="subcellular location">
    <subcellularLocation>
        <location evidence="4">Cytoplasm</location>
    </subcellularLocation>
</comment>
<keyword evidence="2 4" id="KW-0396">Initiation factor</keyword>
<evidence type="ECO:0000313" key="6">
    <source>
        <dbReference type="EMBL" id="ETV91309.1"/>
    </source>
</evidence>
<dbReference type="EMBL" id="KI914012">
    <property type="protein sequence ID" value="ETV91309.1"/>
    <property type="molecule type" value="Genomic_DNA"/>
</dbReference>
<dbReference type="GO" id="GO:0001732">
    <property type="term" value="P:formation of cytoplasmic translation initiation complex"/>
    <property type="evidence" value="ECO:0007669"/>
    <property type="project" value="UniProtKB-UniRule"/>
</dbReference>
<dbReference type="InterPro" id="IPR036390">
    <property type="entry name" value="WH_DNA-bd_sf"/>
</dbReference>
<evidence type="ECO:0000256" key="2">
    <source>
        <dbReference type="ARBA" id="ARBA00022540"/>
    </source>
</evidence>
<dbReference type="GO" id="GO:0043022">
    <property type="term" value="F:ribosome binding"/>
    <property type="evidence" value="ECO:0007669"/>
    <property type="project" value="InterPro"/>
</dbReference>
<dbReference type="Pfam" id="PF10075">
    <property type="entry name" value="CSN8_PSD8_EIF3K"/>
    <property type="match status" value="1"/>
</dbReference>
<dbReference type="VEuPathDB" id="FungiDB:H310_14129"/>
<dbReference type="OrthoDB" id="337745at2759"/>
<keyword evidence="1 4" id="KW-0963">Cytoplasm</keyword>
<dbReference type="InterPro" id="IPR036388">
    <property type="entry name" value="WH-like_DNA-bd_sf"/>
</dbReference>
<dbReference type="InterPro" id="IPR009374">
    <property type="entry name" value="eIF3k"/>
</dbReference>
<comment type="similarity">
    <text evidence="4">Belongs to the eIF-3 subunit K family.</text>
</comment>
<dbReference type="GeneID" id="20091179"/>
<dbReference type="GO" id="GO:0003743">
    <property type="term" value="F:translation initiation factor activity"/>
    <property type="evidence" value="ECO:0007669"/>
    <property type="project" value="UniProtKB-UniRule"/>
</dbReference>
<protein>
    <recommendedName>
        <fullName evidence="4">Eukaryotic translation initiation factor 3 subunit K</fullName>
        <shortName evidence="4">eIF3k</shortName>
    </recommendedName>
    <alternativeName>
        <fullName evidence="4">eIF-3 p25</fullName>
    </alternativeName>
</protein>
<comment type="subunit">
    <text evidence="4">Component of the eukaryotic translation initiation factor 3 (eIF-3) complex.</text>
</comment>
<sequence>MTRAVNFESTHSAKAAAVKKQVDADPLDESLISLLEAYLDEQIATGTVDEEANMMLLKLYTIYSTPVDHQLPRAIQILVKGLMTLPSNFFLGASYLVSESLRKNKDVTELLQAGSLLQTCLFPAFWQLPLVSAKKVPGFDAAVREYIVSAISRSHDVVAAAFVAQQLHLDSKEVEALVTAHGWTIQGTSFVVPANADNQMRPKKFKEDIAFTDLLDTINVLSR</sequence>
<name>A0A024TBC0_9STRA</name>
<dbReference type="SUPFAM" id="SSF48371">
    <property type="entry name" value="ARM repeat"/>
    <property type="match status" value="1"/>
</dbReference>
<dbReference type="PROSITE" id="PS50250">
    <property type="entry name" value="PCI"/>
    <property type="match status" value="1"/>
</dbReference>
<dbReference type="STRING" id="157072.A0A024TBC0"/>
<dbReference type="InterPro" id="IPR000717">
    <property type="entry name" value="PCI_dom"/>
</dbReference>
<dbReference type="InterPro" id="IPR016020">
    <property type="entry name" value="Transl_init_fac_sub12_N_euk"/>
</dbReference>
<dbReference type="HAMAP" id="MF_03010">
    <property type="entry name" value="eIF3k"/>
    <property type="match status" value="1"/>
</dbReference>
<dbReference type="SUPFAM" id="SSF46785">
    <property type="entry name" value="Winged helix' DNA-binding domain"/>
    <property type="match status" value="1"/>
</dbReference>
<dbReference type="GO" id="GO:0005852">
    <property type="term" value="C:eukaryotic translation initiation factor 3 complex"/>
    <property type="evidence" value="ECO:0007669"/>
    <property type="project" value="UniProtKB-UniRule"/>
</dbReference>
<dbReference type="InterPro" id="IPR033464">
    <property type="entry name" value="CSN8_PSD8_EIF3K"/>
</dbReference>